<dbReference type="Pfam" id="PF00134">
    <property type="entry name" value="Cyclin_N"/>
    <property type="match status" value="1"/>
</dbReference>
<feature type="domain" description="Cyclin N-terminal" evidence="1">
    <location>
        <begin position="1"/>
        <end position="35"/>
    </location>
</feature>
<reference evidence="2" key="1">
    <citation type="submission" date="2021-02" db="EMBL/GenBank/DDBJ databases">
        <authorList>
            <person name="Nowell W R."/>
        </authorList>
    </citation>
    <scope>NUCLEOTIDE SEQUENCE</scope>
</reference>
<evidence type="ECO:0000259" key="1">
    <source>
        <dbReference type="Pfam" id="PF00134"/>
    </source>
</evidence>
<dbReference type="EMBL" id="CAJOBI010030936">
    <property type="protein sequence ID" value="CAF4272350.1"/>
    <property type="molecule type" value="Genomic_DNA"/>
</dbReference>
<gene>
    <name evidence="2" type="ORF">SMN809_LOCUS24889</name>
</gene>
<name>A0A8S2T7X1_9BILA</name>
<proteinExistence type="predicted"/>
<evidence type="ECO:0000313" key="2">
    <source>
        <dbReference type="EMBL" id="CAF4272350.1"/>
    </source>
</evidence>
<dbReference type="Gene3D" id="1.10.472.10">
    <property type="entry name" value="Cyclin-like"/>
    <property type="match status" value="1"/>
</dbReference>
<organism evidence="2 3">
    <name type="scientific">Rotaria magnacalcarata</name>
    <dbReference type="NCBI Taxonomy" id="392030"/>
    <lineage>
        <taxon>Eukaryota</taxon>
        <taxon>Metazoa</taxon>
        <taxon>Spiralia</taxon>
        <taxon>Gnathifera</taxon>
        <taxon>Rotifera</taxon>
        <taxon>Eurotatoria</taxon>
        <taxon>Bdelloidea</taxon>
        <taxon>Philodinida</taxon>
        <taxon>Philodinidae</taxon>
        <taxon>Rotaria</taxon>
    </lineage>
</organism>
<dbReference type="SUPFAM" id="SSF47954">
    <property type="entry name" value="Cyclin-like"/>
    <property type="match status" value="1"/>
</dbReference>
<feature type="non-terminal residue" evidence="2">
    <location>
        <position position="1"/>
    </location>
</feature>
<dbReference type="InterPro" id="IPR036915">
    <property type="entry name" value="Cyclin-like_sf"/>
</dbReference>
<accession>A0A8S2T7X1</accession>
<dbReference type="AlphaFoldDB" id="A0A8S2T7X1"/>
<protein>
    <recommendedName>
        <fullName evidence="1">Cyclin N-terminal domain-containing protein</fullName>
    </recommendedName>
</protein>
<sequence>FKLLSDTFHMAIHLIDRYLQIVDVSKHELQLIGSTDAFMSVILSNSLEENHWRKILFSTIYK</sequence>
<dbReference type="Proteomes" id="UP000676336">
    <property type="component" value="Unassembled WGS sequence"/>
</dbReference>
<dbReference type="InterPro" id="IPR006671">
    <property type="entry name" value="Cyclin_N"/>
</dbReference>
<comment type="caution">
    <text evidence="2">The sequence shown here is derived from an EMBL/GenBank/DDBJ whole genome shotgun (WGS) entry which is preliminary data.</text>
</comment>
<evidence type="ECO:0000313" key="3">
    <source>
        <dbReference type="Proteomes" id="UP000676336"/>
    </source>
</evidence>